<comment type="caution">
    <text evidence="1">The sequence shown here is derived from an EMBL/GenBank/DDBJ whole genome shotgun (WGS) entry which is preliminary data.</text>
</comment>
<dbReference type="EMBL" id="JBHUDZ010000016">
    <property type="protein sequence ID" value="MFD1604389.1"/>
    <property type="molecule type" value="Genomic_DNA"/>
</dbReference>
<reference evidence="2" key="1">
    <citation type="journal article" date="2019" name="Int. J. Syst. Evol. Microbiol.">
        <title>The Global Catalogue of Microorganisms (GCM) 10K type strain sequencing project: providing services to taxonomists for standard genome sequencing and annotation.</title>
        <authorList>
            <consortium name="The Broad Institute Genomics Platform"/>
            <consortium name="The Broad Institute Genome Sequencing Center for Infectious Disease"/>
            <person name="Wu L."/>
            <person name="Ma J."/>
        </authorList>
    </citation>
    <scope>NUCLEOTIDE SEQUENCE [LARGE SCALE GENOMIC DNA]</scope>
    <source>
        <strain evidence="2">CCUG 70865</strain>
    </source>
</reference>
<evidence type="ECO:0000313" key="1">
    <source>
        <dbReference type="EMBL" id="MFD1604389.1"/>
    </source>
</evidence>
<evidence type="ECO:0000313" key="2">
    <source>
        <dbReference type="Proteomes" id="UP001597138"/>
    </source>
</evidence>
<dbReference type="RefSeq" id="WP_379815481.1">
    <property type="nucleotide sequence ID" value="NZ_JBHUDZ010000016.1"/>
</dbReference>
<keyword evidence="2" id="KW-1185">Reference proteome</keyword>
<organism evidence="1 2">
    <name type="scientific">Flavobacterium artemisiae</name>
    <dbReference type="NCBI Taxonomy" id="2126556"/>
    <lineage>
        <taxon>Bacteria</taxon>
        <taxon>Pseudomonadati</taxon>
        <taxon>Bacteroidota</taxon>
        <taxon>Flavobacteriia</taxon>
        <taxon>Flavobacteriales</taxon>
        <taxon>Flavobacteriaceae</taxon>
        <taxon>Flavobacterium</taxon>
    </lineage>
</organism>
<gene>
    <name evidence="1" type="ORF">ACFSC2_16755</name>
</gene>
<accession>A0ABW4HG66</accession>
<protein>
    <submittedName>
        <fullName evidence="1">Uncharacterized protein</fullName>
    </submittedName>
</protein>
<name>A0ABW4HG66_9FLAO</name>
<sequence length="188" mass="22381">MADNELFNEIIKTNDIFFRGIKIGDTINDVRQKEGTPTEENLYNNPFLSYFYEVGEMEEITVYYNFIESTSKVTQISLYFISYPDFYWKKEGSENYQEFSDMLVNNKIQKYSKVFLHTLDKIVAHFTALFNEAPSLEKNSDPFNQPYQNYKSYSWTYKNEYRLSVISYIDDSIDMNVKNTLIIYLKTL</sequence>
<dbReference type="Proteomes" id="UP001597138">
    <property type="component" value="Unassembled WGS sequence"/>
</dbReference>
<proteinExistence type="predicted"/>